<evidence type="ECO:0000256" key="4">
    <source>
        <dbReference type="SAM" id="Phobius"/>
    </source>
</evidence>
<feature type="domain" description="Histidine kinase/HSP90-like ATPase" evidence="5">
    <location>
        <begin position="276"/>
        <end position="363"/>
    </location>
</feature>
<dbReference type="InterPro" id="IPR003594">
    <property type="entry name" value="HATPase_dom"/>
</dbReference>
<dbReference type="InterPro" id="IPR050482">
    <property type="entry name" value="Sensor_HK_TwoCompSys"/>
</dbReference>
<feature type="transmembrane region" description="Helical" evidence="4">
    <location>
        <begin position="118"/>
        <end position="140"/>
    </location>
</feature>
<reference evidence="7 8" key="1">
    <citation type="submission" date="2022-07" db="EMBL/GenBank/DDBJ databases">
        <title>Novel species in genus cellulomonas.</title>
        <authorList>
            <person name="Ye L."/>
        </authorList>
    </citation>
    <scope>NUCLEOTIDE SEQUENCE [LARGE SCALE GENOMIC DNA]</scope>
    <source>
        <strain evidence="8">zg-Y908</strain>
    </source>
</reference>
<evidence type="ECO:0000259" key="5">
    <source>
        <dbReference type="Pfam" id="PF02518"/>
    </source>
</evidence>
<feature type="transmembrane region" description="Helical" evidence="4">
    <location>
        <begin position="31"/>
        <end position="47"/>
    </location>
</feature>
<dbReference type="GO" id="GO:0016301">
    <property type="term" value="F:kinase activity"/>
    <property type="evidence" value="ECO:0007669"/>
    <property type="project" value="UniProtKB-KW"/>
</dbReference>
<keyword evidence="4" id="KW-0472">Membrane</keyword>
<sequence length="364" mass="38304">MNRALAVLTVVAYLTLPLGSASSAELAPTLLVGLAYSALAIVGFRFAEGRPAGWAAGYVGVQLVLGFAVFSLSGAAVGAVLLLVVLVAQSVLLLPLPAAIGVAVVVPLVHLGMQWPRVLGEALSTLAVSTFTVVVTELLVREQRARAELAAAHERLRGYAAQAEQLATTQERNRLARDIHDGVGHHLTVVRMLLEAARAVIPTADPDRLDAMLAQAQDQSGRALAEVRRSVAALREHRPVLADALRTLAAEATEAGVLTELDVRGTARPLRADVDESLFRAAQEGLTNVRKHAAATRTAVVLDFRDDDHVRLEVRDDGRGLAQEPADGFGLAGLRERMAGVGGRLSLGSTPTEGVTTLVVEVPG</sequence>
<evidence type="ECO:0000256" key="2">
    <source>
        <dbReference type="ARBA" id="ARBA00022777"/>
    </source>
</evidence>
<feature type="transmembrane region" description="Helical" evidence="4">
    <location>
        <begin position="92"/>
        <end position="111"/>
    </location>
</feature>
<feature type="domain" description="Signal transduction histidine kinase subgroup 3 dimerisation and phosphoacceptor" evidence="6">
    <location>
        <begin position="171"/>
        <end position="237"/>
    </location>
</feature>
<dbReference type="Gene3D" id="1.20.5.1930">
    <property type="match status" value="1"/>
</dbReference>
<dbReference type="CDD" id="cd16917">
    <property type="entry name" value="HATPase_UhpB-NarQ-NarX-like"/>
    <property type="match status" value="1"/>
</dbReference>
<feature type="transmembrane region" description="Helical" evidence="4">
    <location>
        <begin position="59"/>
        <end position="86"/>
    </location>
</feature>
<dbReference type="InterPro" id="IPR036890">
    <property type="entry name" value="HATPase_C_sf"/>
</dbReference>
<keyword evidence="4" id="KW-0812">Transmembrane</keyword>
<protein>
    <submittedName>
        <fullName evidence="7">Sensor histidine kinase</fullName>
    </submittedName>
</protein>
<dbReference type="Proteomes" id="UP001317322">
    <property type="component" value="Chromosome"/>
</dbReference>
<dbReference type="Pfam" id="PF02518">
    <property type="entry name" value="HATPase_c"/>
    <property type="match status" value="1"/>
</dbReference>
<keyword evidence="1" id="KW-0808">Transferase</keyword>
<evidence type="ECO:0000259" key="6">
    <source>
        <dbReference type="Pfam" id="PF07730"/>
    </source>
</evidence>
<accession>A0ABY5K815</accession>
<dbReference type="PANTHER" id="PTHR24421">
    <property type="entry name" value="NITRATE/NITRITE SENSOR PROTEIN NARX-RELATED"/>
    <property type="match status" value="1"/>
</dbReference>
<keyword evidence="4" id="KW-1133">Transmembrane helix</keyword>
<evidence type="ECO:0000313" key="7">
    <source>
        <dbReference type="EMBL" id="UUI65091.1"/>
    </source>
</evidence>
<gene>
    <name evidence="7" type="ORF">NP075_18595</name>
</gene>
<keyword evidence="2 7" id="KW-0418">Kinase</keyword>
<dbReference type="EMBL" id="CP101989">
    <property type="protein sequence ID" value="UUI65091.1"/>
    <property type="molecule type" value="Genomic_DNA"/>
</dbReference>
<dbReference type="RefSeq" id="WP_227563585.1">
    <property type="nucleotide sequence ID" value="NZ_CP101989.1"/>
</dbReference>
<evidence type="ECO:0000256" key="1">
    <source>
        <dbReference type="ARBA" id="ARBA00022679"/>
    </source>
</evidence>
<dbReference type="Pfam" id="PF07730">
    <property type="entry name" value="HisKA_3"/>
    <property type="match status" value="1"/>
</dbReference>
<organism evidence="7 8">
    <name type="scientific">Cellulomonas wangsupingiae</name>
    <dbReference type="NCBI Taxonomy" id="2968085"/>
    <lineage>
        <taxon>Bacteria</taxon>
        <taxon>Bacillati</taxon>
        <taxon>Actinomycetota</taxon>
        <taxon>Actinomycetes</taxon>
        <taxon>Micrococcales</taxon>
        <taxon>Cellulomonadaceae</taxon>
        <taxon>Cellulomonas</taxon>
    </lineage>
</organism>
<dbReference type="InterPro" id="IPR011712">
    <property type="entry name" value="Sig_transdc_His_kin_sub3_dim/P"/>
</dbReference>
<evidence type="ECO:0000256" key="3">
    <source>
        <dbReference type="ARBA" id="ARBA00023012"/>
    </source>
</evidence>
<keyword evidence="8" id="KW-1185">Reference proteome</keyword>
<dbReference type="SUPFAM" id="SSF55874">
    <property type="entry name" value="ATPase domain of HSP90 chaperone/DNA topoisomerase II/histidine kinase"/>
    <property type="match status" value="1"/>
</dbReference>
<evidence type="ECO:0000313" key="8">
    <source>
        <dbReference type="Proteomes" id="UP001317322"/>
    </source>
</evidence>
<keyword evidence="3" id="KW-0902">Two-component regulatory system</keyword>
<proteinExistence type="predicted"/>
<dbReference type="Gene3D" id="3.30.565.10">
    <property type="entry name" value="Histidine kinase-like ATPase, C-terminal domain"/>
    <property type="match status" value="1"/>
</dbReference>
<name>A0ABY5K815_9CELL</name>